<dbReference type="Gene3D" id="3.40.50.80">
    <property type="entry name" value="Nucleotide-binding domain of ferredoxin-NADP reductase (FNR) module"/>
    <property type="match status" value="1"/>
</dbReference>
<evidence type="ECO:0000313" key="4">
    <source>
        <dbReference type="Proteomes" id="UP001217476"/>
    </source>
</evidence>
<dbReference type="PANTHER" id="PTHR30157:SF0">
    <property type="entry name" value="NADPH-DEPENDENT FERRIC-CHELATE REDUCTASE"/>
    <property type="match status" value="1"/>
</dbReference>
<sequence>MIYSTLPVGRDWTASGHRAATGLAGEERMPPMFHEATVLSRQQLTPGMLRLTFGGEGLGEFRTTGIGDEYLRLFFPNEKTGKLHLPVITEEGRWTYPDGQDAIRCSTYTVRRFRADPVEIDIDFVIHEGGLACTWAVGCKVGDKVTLNRPRGLYKPPADTSWQLLICDATGLPALARILEQTPRHIESRVFVEVGRAEDEQQLPHHPGAKVTWLHKSGNGVAPSRMGEVVRAVPLPAAPGYIWVAGEQKVVRSIRKFVRQDLRLPAERYELVGYWTHNGEDWEAKWAALDPAIKATIEAGWESGRDREELIDEYHATLEQHGL</sequence>
<evidence type="ECO:0000256" key="1">
    <source>
        <dbReference type="ARBA" id="ARBA00035644"/>
    </source>
</evidence>
<reference evidence="3" key="1">
    <citation type="submission" date="2023-03" db="EMBL/GenBank/DDBJ databases">
        <title>Andean soil-derived lignocellulolytic bacterial consortium as a source of novel taxa and putative plastic-active enzymes.</title>
        <authorList>
            <person name="Diaz-Garcia L."/>
            <person name="Chuvochina M."/>
            <person name="Feuerriegel G."/>
            <person name="Bunk B."/>
            <person name="Sproer C."/>
            <person name="Streit W.R."/>
            <person name="Rodriguez L.M."/>
            <person name="Overmann J."/>
            <person name="Jimenez D.J."/>
        </authorList>
    </citation>
    <scope>NUCLEOTIDE SEQUENCE</scope>
    <source>
        <strain evidence="3">MAG 4196</strain>
    </source>
</reference>
<name>A0AAJ6AZV0_9HYPH</name>
<dbReference type="InterPro" id="IPR039374">
    <property type="entry name" value="SIP_fam"/>
</dbReference>
<comment type="similarity">
    <text evidence="1">Belongs to the SIP oxidoreductase family.</text>
</comment>
<gene>
    <name evidence="3" type="ORF">P0Y65_15055</name>
</gene>
<organism evidence="3 4">
    <name type="scientific">Candidatus Devosia phytovorans</name>
    <dbReference type="NCBI Taxonomy" id="3121372"/>
    <lineage>
        <taxon>Bacteria</taxon>
        <taxon>Pseudomonadati</taxon>
        <taxon>Pseudomonadota</taxon>
        <taxon>Alphaproteobacteria</taxon>
        <taxon>Hyphomicrobiales</taxon>
        <taxon>Devosiaceae</taxon>
        <taxon>Devosia</taxon>
    </lineage>
</organism>
<dbReference type="PANTHER" id="PTHR30157">
    <property type="entry name" value="FERRIC REDUCTASE, NADPH-DEPENDENT"/>
    <property type="match status" value="1"/>
</dbReference>
<proteinExistence type="inferred from homology"/>
<dbReference type="InterPro" id="IPR017927">
    <property type="entry name" value="FAD-bd_FR_type"/>
</dbReference>
<dbReference type="InterPro" id="IPR013113">
    <property type="entry name" value="SIP_FAD-bd"/>
</dbReference>
<dbReference type="SUPFAM" id="SSF63380">
    <property type="entry name" value="Riboflavin synthase domain-like"/>
    <property type="match status" value="1"/>
</dbReference>
<dbReference type="InterPro" id="IPR007037">
    <property type="entry name" value="SIP_rossman_dom"/>
</dbReference>
<dbReference type="PROSITE" id="PS51384">
    <property type="entry name" value="FAD_FR"/>
    <property type="match status" value="1"/>
</dbReference>
<dbReference type="EMBL" id="CP119312">
    <property type="protein sequence ID" value="WEK03504.1"/>
    <property type="molecule type" value="Genomic_DNA"/>
</dbReference>
<protein>
    <submittedName>
        <fullName evidence="3">Siderophore-interacting protein</fullName>
    </submittedName>
</protein>
<dbReference type="AlphaFoldDB" id="A0AAJ6AZV0"/>
<evidence type="ECO:0000313" key="3">
    <source>
        <dbReference type="EMBL" id="WEK03504.1"/>
    </source>
</evidence>
<dbReference type="Pfam" id="PF08021">
    <property type="entry name" value="FAD_binding_9"/>
    <property type="match status" value="1"/>
</dbReference>
<dbReference type="InterPro" id="IPR017938">
    <property type="entry name" value="Riboflavin_synthase-like_b-brl"/>
</dbReference>
<dbReference type="Gene3D" id="2.40.30.10">
    <property type="entry name" value="Translation factors"/>
    <property type="match status" value="1"/>
</dbReference>
<evidence type="ECO:0000259" key="2">
    <source>
        <dbReference type="PROSITE" id="PS51384"/>
    </source>
</evidence>
<dbReference type="Proteomes" id="UP001217476">
    <property type="component" value="Chromosome"/>
</dbReference>
<dbReference type="CDD" id="cd06193">
    <property type="entry name" value="siderophore_interacting"/>
    <property type="match status" value="1"/>
</dbReference>
<dbReference type="InterPro" id="IPR039261">
    <property type="entry name" value="FNR_nucleotide-bd"/>
</dbReference>
<dbReference type="GO" id="GO:0016491">
    <property type="term" value="F:oxidoreductase activity"/>
    <property type="evidence" value="ECO:0007669"/>
    <property type="project" value="InterPro"/>
</dbReference>
<accession>A0AAJ6AZV0</accession>
<feature type="domain" description="FAD-binding FR-type" evidence="2">
    <location>
        <begin position="31"/>
        <end position="157"/>
    </location>
</feature>
<dbReference type="Pfam" id="PF04954">
    <property type="entry name" value="SIP"/>
    <property type="match status" value="1"/>
</dbReference>